<dbReference type="CDD" id="cd00408">
    <property type="entry name" value="DHDPS-like"/>
    <property type="match status" value="1"/>
</dbReference>
<keyword evidence="5" id="KW-0963">Cytoplasm</keyword>
<feature type="active site" description="Proton donor/acceptor" evidence="14">
    <location>
        <position position="134"/>
    </location>
</feature>
<evidence type="ECO:0000256" key="1">
    <source>
        <dbReference type="ARBA" id="ARBA00003294"/>
    </source>
</evidence>
<evidence type="ECO:0000256" key="6">
    <source>
        <dbReference type="ARBA" id="ARBA00022605"/>
    </source>
</evidence>
<dbReference type="SUPFAM" id="SSF51569">
    <property type="entry name" value="Aldolase"/>
    <property type="match status" value="1"/>
</dbReference>
<comment type="pathway">
    <text evidence="2">Amino-acid biosynthesis; L-lysine biosynthesis via DAP pathway; (S)-tetrahydrodipicolinate from L-aspartate: step 3/4.</text>
</comment>
<dbReference type="GO" id="GO:0009089">
    <property type="term" value="P:lysine biosynthetic process via diaminopimelate"/>
    <property type="evidence" value="ECO:0007669"/>
    <property type="project" value="UniProtKB-UniRule"/>
</dbReference>
<dbReference type="GO" id="GO:0005829">
    <property type="term" value="C:cytosol"/>
    <property type="evidence" value="ECO:0007669"/>
    <property type="project" value="TreeGrafter"/>
</dbReference>
<dbReference type="InterPro" id="IPR002220">
    <property type="entry name" value="DapA-like"/>
</dbReference>
<keyword evidence="6" id="KW-0028">Amino-acid biosynthesis</keyword>
<evidence type="ECO:0000256" key="13">
    <source>
        <dbReference type="PIRNR" id="PIRNR001365"/>
    </source>
</evidence>
<evidence type="ECO:0000256" key="7">
    <source>
        <dbReference type="ARBA" id="ARBA00022915"/>
    </source>
</evidence>
<dbReference type="Proteomes" id="UP000295729">
    <property type="component" value="Unassembled WGS sequence"/>
</dbReference>
<evidence type="ECO:0000256" key="10">
    <source>
        <dbReference type="ARBA" id="ARBA00023270"/>
    </source>
</evidence>
<evidence type="ECO:0000256" key="5">
    <source>
        <dbReference type="ARBA" id="ARBA00022490"/>
    </source>
</evidence>
<sequence length="292" mass="31962">MKLKGILPALITPFDKDENIDFDALAKVIEKQLADGVHGFAVLGTSGEYYAMSHAERAQVLKFVKEQVNGRVPLIAGTNAPSTREVIELTKAAKEIGYDTVLLSAPFYALPSNEELIEHFNKVLAAVDVELVLYNYPIRSGVDVGLEIMEAFQDNDRVIAIKESSGNLLRALDINNKFKGKIDLSCGSDDQALDFFLWGATSWICGPANFLAPQVVRFYNAFEAGDILEAKRIIEGLFPVMACLEESKFIQKLKYGAELAGVPGGECRAPLLPLTEDEKAAMRAAYELAQAV</sequence>
<dbReference type="SMART" id="SM01130">
    <property type="entry name" value="DHDPS"/>
    <property type="match status" value="1"/>
</dbReference>
<keyword evidence="7" id="KW-0220">Diaminopimelate biosynthesis</keyword>
<evidence type="ECO:0000313" key="16">
    <source>
        <dbReference type="EMBL" id="TDR14923.1"/>
    </source>
</evidence>
<dbReference type="GO" id="GO:0008840">
    <property type="term" value="F:4-hydroxy-tetrahydrodipicolinate synthase activity"/>
    <property type="evidence" value="ECO:0007669"/>
    <property type="project" value="UniProtKB-UniRule"/>
</dbReference>
<keyword evidence="17" id="KW-1185">Reference proteome</keyword>
<proteinExistence type="inferred from homology"/>
<dbReference type="EC" id="4.3.3.7" evidence="4 12"/>
<dbReference type="GO" id="GO:0019877">
    <property type="term" value="P:diaminopimelate biosynthetic process"/>
    <property type="evidence" value="ECO:0007669"/>
    <property type="project" value="UniProtKB-KW"/>
</dbReference>
<organism evidence="16 17">
    <name type="scientific">Marinomonas communis</name>
    <dbReference type="NCBI Taxonomy" id="28254"/>
    <lineage>
        <taxon>Bacteria</taxon>
        <taxon>Pseudomonadati</taxon>
        <taxon>Pseudomonadota</taxon>
        <taxon>Gammaproteobacteria</taxon>
        <taxon>Oceanospirillales</taxon>
        <taxon>Oceanospirillaceae</taxon>
        <taxon>Marinomonas</taxon>
    </lineage>
</organism>
<evidence type="ECO:0000256" key="2">
    <source>
        <dbReference type="ARBA" id="ARBA00005120"/>
    </source>
</evidence>
<evidence type="ECO:0000256" key="15">
    <source>
        <dbReference type="PIRSR" id="PIRSR001365-2"/>
    </source>
</evidence>
<keyword evidence="9 13" id="KW-0456">Lyase</keyword>
<dbReference type="RefSeq" id="WP_133559563.1">
    <property type="nucleotide sequence ID" value="NZ_SNZA01000001.1"/>
</dbReference>
<evidence type="ECO:0000256" key="12">
    <source>
        <dbReference type="NCBIfam" id="TIGR00674"/>
    </source>
</evidence>
<comment type="similarity">
    <text evidence="3 13">Belongs to the DapA family.</text>
</comment>
<comment type="catalytic activity">
    <reaction evidence="11">
        <text>L-aspartate 4-semialdehyde + pyruvate = (2S,4S)-4-hydroxy-2,3,4,5-tetrahydrodipicolinate + H2O + H(+)</text>
        <dbReference type="Rhea" id="RHEA:34171"/>
        <dbReference type="ChEBI" id="CHEBI:15361"/>
        <dbReference type="ChEBI" id="CHEBI:15377"/>
        <dbReference type="ChEBI" id="CHEBI:15378"/>
        <dbReference type="ChEBI" id="CHEBI:67139"/>
        <dbReference type="ChEBI" id="CHEBI:537519"/>
        <dbReference type="EC" id="4.3.3.7"/>
    </reaction>
</comment>
<keyword evidence="8" id="KW-0457">Lysine biosynthesis</keyword>
<dbReference type="Pfam" id="PF00701">
    <property type="entry name" value="DHDPS"/>
    <property type="match status" value="1"/>
</dbReference>
<dbReference type="AlphaFoldDB" id="A0A4R6XD73"/>
<evidence type="ECO:0000256" key="11">
    <source>
        <dbReference type="ARBA" id="ARBA00047836"/>
    </source>
</evidence>
<comment type="function">
    <text evidence="1">Catalyzes the condensation of (S)-aspartate-beta-semialdehyde [(S)-ASA] and pyruvate to 4-hydroxy-tetrahydrodipicolinate (HTPA).</text>
</comment>
<feature type="binding site" evidence="15">
    <location>
        <position position="204"/>
    </location>
    <ligand>
        <name>pyruvate</name>
        <dbReference type="ChEBI" id="CHEBI:15361"/>
    </ligand>
</feature>
<name>A0A4R6XD73_9GAMM</name>
<dbReference type="PANTHER" id="PTHR12128:SF66">
    <property type="entry name" value="4-HYDROXY-2-OXOGLUTARATE ALDOLASE, MITOCHONDRIAL"/>
    <property type="match status" value="1"/>
</dbReference>
<dbReference type="UniPathway" id="UPA00034">
    <property type="reaction ID" value="UER00017"/>
</dbReference>
<feature type="active site" description="Schiff-base intermediate with substrate" evidence="14">
    <location>
        <position position="162"/>
    </location>
</feature>
<evidence type="ECO:0000256" key="14">
    <source>
        <dbReference type="PIRSR" id="PIRSR001365-1"/>
    </source>
</evidence>
<dbReference type="OrthoDB" id="9782828at2"/>
<protein>
    <recommendedName>
        <fullName evidence="4 12">4-hydroxy-tetrahydrodipicolinate synthase</fullName>
        <ecNumber evidence="4 12">4.3.3.7</ecNumber>
    </recommendedName>
</protein>
<accession>A0A4R6XD73</accession>
<dbReference type="PIRSF" id="PIRSF001365">
    <property type="entry name" value="DHDPS"/>
    <property type="match status" value="1"/>
</dbReference>
<evidence type="ECO:0000256" key="8">
    <source>
        <dbReference type="ARBA" id="ARBA00023154"/>
    </source>
</evidence>
<dbReference type="InterPro" id="IPR013785">
    <property type="entry name" value="Aldolase_TIM"/>
</dbReference>
<gene>
    <name evidence="16" type="ORF">C8D85_0273</name>
</gene>
<dbReference type="InterPro" id="IPR005263">
    <property type="entry name" value="DapA"/>
</dbReference>
<dbReference type="EMBL" id="SNZA01000001">
    <property type="protein sequence ID" value="TDR14923.1"/>
    <property type="molecule type" value="Genomic_DNA"/>
</dbReference>
<comment type="caution">
    <text evidence="16">The sequence shown here is derived from an EMBL/GenBank/DDBJ whole genome shotgun (WGS) entry which is preliminary data.</text>
</comment>
<evidence type="ECO:0000256" key="9">
    <source>
        <dbReference type="ARBA" id="ARBA00023239"/>
    </source>
</evidence>
<evidence type="ECO:0000256" key="4">
    <source>
        <dbReference type="ARBA" id="ARBA00012086"/>
    </source>
</evidence>
<reference evidence="16 17" key="1">
    <citation type="submission" date="2019-03" db="EMBL/GenBank/DDBJ databases">
        <title>Genomic Encyclopedia of Type Strains, Phase IV (KMG-IV): sequencing the most valuable type-strain genomes for metagenomic binning, comparative biology and taxonomic classification.</title>
        <authorList>
            <person name="Goeker M."/>
        </authorList>
    </citation>
    <scope>NUCLEOTIDE SEQUENCE [LARGE SCALE GENOMIC DNA]</scope>
    <source>
        <strain evidence="16 17">DSM 5604</strain>
    </source>
</reference>
<dbReference type="PANTHER" id="PTHR12128">
    <property type="entry name" value="DIHYDRODIPICOLINATE SYNTHASE"/>
    <property type="match status" value="1"/>
</dbReference>
<dbReference type="NCBIfam" id="TIGR00674">
    <property type="entry name" value="dapA"/>
    <property type="match status" value="1"/>
</dbReference>
<keyword evidence="10" id="KW-0704">Schiff base</keyword>
<evidence type="ECO:0000256" key="3">
    <source>
        <dbReference type="ARBA" id="ARBA00007592"/>
    </source>
</evidence>
<dbReference type="Gene3D" id="3.20.20.70">
    <property type="entry name" value="Aldolase class I"/>
    <property type="match status" value="1"/>
</dbReference>
<evidence type="ECO:0000313" key="17">
    <source>
        <dbReference type="Proteomes" id="UP000295729"/>
    </source>
</evidence>
<dbReference type="PRINTS" id="PR00146">
    <property type="entry name" value="DHPICSNTHASE"/>
</dbReference>